<proteinExistence type="predicted"/>
<evidence type="ECO:0000313" key="7">
    <source>
        <dbReference type="Proteomes" id="UP000324748"/>
    </source>
</evidence>
<feature type="region of interest" description="Disordered" evidence="1">
    <location>
        <begin position="1"/>
        <end position="52"/>
    </location>
</feature>
<dbReference type="EMBL" id="VSWC01000040">
    <property type="protein sequence ID" value="KAA1105548.1"/>
    <property type="molecule type" value="Genomic_DNA"/>
</dbReference>
<comment type="caution">
    <text evidence="3">The sequence shown here is derived from an EMBL/GenBank/DDBJ whole genome shotgun (WGS) entry which is preliminary data.</text>
</comment>
<name>A0A5B0QN35_PUCGR</name>
<dbReference type="EMBL" id="VSWC01000014">
    <property type="protein sequence ID" value="KAA1114493.1"/>
    <property type="molecule type" value="Genomic_DNA"/>
</dbReference>
<evidence type="ECO:0000313" key="6">
    <source>
        <dbReference type="EMBL" id="KAA1127744.1"/>
    </source>
</evidence>
<dbReference type="AlphaFoldDB" id="A0A5B0QN35"/>
<evidence type="ECO:0000313" key="2">
    <source>
        <dbReference type="EMBL" id="KAA1105548.1"/>
    </source>
</evidence>
<organism evidence="3 7">
    <name type="scientific">Puccinia graminis f. sp. tritici</name>
    <dbReference type="NCBI Taxonomy" id="56615"/>
    <lineage>
        <taxon>Eukaryota</taxon>
        <taxon>Fungi</taxon>
        <taxon>Dikarya</taxon>
        <taxon>Basidiomycota</taxon>
        <taxon>Pucciniomycotina</taxon>
        <taxon>Pucciniomycetes</taxon>
        <taxon>Pucciniales</taxon>
        <taxon>Pucciniaceae</taxon>
        <taxon>Puccinia</taxon>
    </lineage>
</organism>
<dbReference type="EMBL" id="VDEP01000151">
    <property type="protein sequence ID" value="KAA1127744.1"/>
    <property type="molecule type" value="Genomic_DNA"/>
</dbReference>
<dbReference type="EMBL" id="VDEP01000204">
    <property type="protein sequence ID" value="KAA1124227.1"/>
    <property type="molecule type" value="Genomic_DNA"/>
</dbReference>
<evidence type="ECO:0000256" key="1">
    <source>
        <dbReference type="SAM" id="MobiDB-lite"/>
    </source>
</evidence>
<dbReference type="EMBL" id="VDEP01000196">
    <property type="protein sequence ID" value="KAA1124970.1"/>
    <property type="molecule type" value="Genomic_DNA"/>
</dbReference>
<dbReference type="OrthoDB" id="2513331at2759"/>
<protein>
    <submittedName>
        <fullName evidence="3">Uncharacterized protein</fullName>
    </submittedName>
</protein>
<feature type="compositionally biased region" description="Polar residues" evidence="1">
    <location>
        <begin position="19"/>
        <end position="28"/>
    </location>
</feature>
<evidence type="ECO:0000313" key="3">
    <source>
        <dbReference type="EMBL" id="KAA1114493.1"/>
    </source>
</evidence>
<dbReference type="Proteomes" id="UP000325313">
    <property type="component" value="Unassembled WGS sequence"/>
</dbReference>
<feature type="compositionally biased region" description="Polar residues" evidence="1">
    <location>
        <begin position="1"/>
        <end position="10"/>
    </location>
</feature>
<gene>
    <name evidence="3" type="ORF">PGT21_011154</name>
    <name evidence="2" type="ORF">PGT21_011462</name>
    <name evidence="6" type="ORF">PGTUg99_001226</name>
    <name evidence="5" type="ORF">PGTUg99_002327</name>
    <name evidence="4" type="ORF">PGTUg99_012640</name>
</gene>
<sequence>MLLSTLTGNLGKSKRDESTSMMHSTSIIRRSVEPCGPRSLHNSESRSSTRESPSILIKGFDLPFLRRDIIIDPSLETHEEFAKKWKTPDYYAPYAALIGSSMCGKGRLPPTIQPRLEELIDVEPDFVLLKSNANGKGYSKFGKPHHNHAENPESPYTSFYDIKSYETPHRTKRAFPGPYRCGSK</sequence>
<dbReference type="Proteomes" id="UP000324748">
    <property type="component" value="Unassembled WGS sequence"/>
</dbReference>
<accession>A0A5B0QN35</accession>
<reference evidence="7 8" key="1">
    <citation type="submission" date="2019-05" db="EMBL/GenBank/DDBJ databases">
        <title>Emergence of the Ug99 lineage of the wheat stem rust pathogen through somatic hybridization.</title>
        <authorList>
            <person name="Li F."/>
            <person name="Upadhyaya N.M."/>
            <person name="Sperschneider J."/>
            <person name="Matny O."/>
            <person name="Nguyen-Phuc H."/>
            <person name="Mago R."/>
            <person name="Raley C."/>
            <person name="Miller M.E."/>
            <person name="Silverstein K.A.T."/>
            <person name="Henningsen E."/>
            <person name="Hirsch C.D."/>
            <person name="Visser B."/>
            <person name="Pretorius Z.A."/>
            <person name="Steffenson B.J."/>
            <person name="Schwessinger B."/>
            <person name="Dodds P.N."/>
            <person name="Figueroa M."/>
        </authorList>
    </citation>
    <scope>NUCLEOTIDE SEQUENCE [LARGE SCALE GENOMIC DNA]</scope>
    <source>
        <strain evidence="3">21-0</strain>
        <strain evidence="4 8">Ug99</strain>
    </source>
</reference>
<evidence type="ECO:0000313" key="5">
    <source>
        <dbReference type="EMBL" id="KAA1124970.1"/>
    </source>
</evidence>
<evidence type="ECO:0000313" key="4">
    <source>
        <dbReference type="EMBL" id="KAA1124227.1"/>
    </source>
</evidence>
<keyword evidence="7" id="KW-1185">Reference proteome</keyword>
<evidence type="ECO:0000313" key="8">
    <source>
        <dbReference type="Proteomes" id="UP000325313"/>
    </source>
</evidence>